<dbReference type="EMBL" id="JAHLQT010027477">
    <property type="protein sequence ID" value="KAG7162689.1"/>
    <property type="molecule type" value="Genomic_DNA"/>
</dbReference>
<comment type="caution">
    <text evidence="1">The sequence shown here is derived from an EMBL/GenBank/DDBJ whole genome shotgun (WGS) entry which is preliminary data.</text>
</comment>
<keyword evidence="2" id="KW-1185">Reference proteome</keyword>
<sequence>MQQQLGDFKTSSGVIIITTIVLGTFIKLPDMDTAEVAANVCRWVASALCREERKATLKRWRVFSTTPLSEYRTSTWIT</sequence>
<reference evidence="1" key="1">
    <citation type="journal article" date="2021" name="Sci. Adv.">
        <title>The American lobster genome reveals insights on longevity, neural, and immune adaptations.</title>
        <authorList>
            <person name="Polinski J.M."/>
            <person name="Zimin A.V."/>
            <person name="Clark K.F."/>
            <person name="Kohn A.B."/>
            <person name="Sadowski N."/>
            <person name="Timp W."/>
            <person name="Ptitsyn A."/>
            <person name="Khanna P."/>
            <person name="Romanova D.Y."/>
            <person name="Williams P."/>
            <person name="Greenwood S.J."/>
            <person name="Moroz L.L."/>
            <person name="Walt D.R."/>
            <person name="Bodnar A.G."/>
        </authorList>
    </citation>
    <scope>NUCLEOTIDE SEQUENCE</scope>
    <source>
        <strain evidence="1">GMGI-L3</strain>
    </source>
</reference>
<feature type="non-terminal residue" evidence="1">
    <location>
        <position position="1"/>
    </location>
</feature>
<dbReference type="Proteomes" id="UP000747542">
    <property type="component" value="Unassembled WGS sequence"/>
</dbReference>
<dbReference type="AlphaFoldDB" id="A0A8J5JWL9"/>
<protein>
    <submittedName>
        <fullName evidence="1">Uncharacterized protein</fullName>
    </submittedName>
</protein>
<accession>A0A8J5JWL9</accession>
<evidence type="ECO:0000313" key="1">
    <source>
        <dbReference type="EMBL" id="KAG7162689.1"/>
    </source>
</evidence>
<evidence type="ECO:0000313" key="2">
    <source>
        <dbReference type="Proteomes" id="UP000747542"/>
    </source>
</evidence>
<gene>
    <name evidence="1" type="ORF">Hamer_G019412</name>
</gene>
<name>A0A8J5JWL9_HOMAM</name>
<organism evidence="1 2">
    <name type="scientific">Homarus americanus</name>
    <name type="common">American lobster</name>
    <dbReference type="NCBI Taxonomy" id="6706"/>
    <lineage>
        <taxon>Eukaryota</taxon>
        <taxon>Metazoa</taxon>
        <taxon>Ecdysozoa</taxon>
        <taxon>Arthropoda</taxon>
        <taxon>Crustacea</taxon>
        <taxon>Multicrustacea</taxon>
        <taxon>Malacostraca</taxon>
        <taxon>Eumalacostraca</taxon>
        <taxon>Eucarida</taxon>
        <taxon>Decapoda</taxon>
        <taxon>Pleocyemata</taxon>
        <taxon>Astacidea</taxon>
        <taxon>Nephropoidea</taxon>
        <taxon>Nephropidae</taxon>
        <taxon>Homarus</taxon>
    </lineage>
</organism>
<proteinExistence type="predicted"/>